<dbReference type="AlphaFoldDB" id="A0A0F7G0A3"/>
<sequence length="91" mass="10404">MRDRDLVWCRYPIRRSRTTVRSPRKLHRSASIHLWTQTIARSKVNAVPSFGAFEICPANGRSKRFTQVSTEARLWSLSPRSPGTPESQPAP</sequence>
<organism evidence="1 2">
    <name type="scientific">Streptomyces xiamenensis</name>
    <dbReference type="NCBI Taxonomy" id="408015"/>
    <lineage>
        <taxon>Bacteria</taxon>
        <taxon>Bacillati</taxon>
        <taxon>Actinomycetota</taxon>
        <taxon>Actinomycetes</taxon>
        <taxon>Kitasatosporales</taxon>
        <taxon>Streptomycetaceae</taxon>
        <taxon>Streptomyces</taxon>
    </lineage>
</organism>
<dbReference type="EMBL" id="CP009922">
    <property type="protein sequence ID" value="AKG45838.1"/>
    <property type="molecule type" value="Genomic_DNA"/>
</dbReference>
<dbReference type="Proteomes" id="UP000034034">
    <property type="component" value="Chromosome"/>
</dbReference>
<dbReference type="STRING" id="408015.SXIM_44540"/>
<accession>A0A0F7G0A3</accession>
<evidence type="ECO:0000313" key="2">
    <source>
        <dbReference type="Proteomes" id="UP000034034"/>
    </source>
</evidence>
<dbReference type="HOGENOM" id="CLU_2425828_0_0_11"/>
<evidence type="ECO:0000313" key="1">
    <source>
        <dbReference type="EMBL" id="AKG45838.1"/>
    </source>
</evidence>
<dbReference type="KEGG" id="sxi:SXIM_44540"/>
<proteinExistence type="predicted"/>
<dbReference type="PATRIC" id="fig|408015.6.peg.4507"/>
<name>A0A0F7G0A3_9ACTN</name>
<reference evidence="1" key="1">
    <citation type="submission" date="2019-08" db="EMBL/GenBank/DDBJ databases">
        <title>Complete genome sequence of a mangrove-derived Streptomyces xiamenensis.</title>
        <authorList>
            <person name="Xu J."/>
        </authorList>
    </citation>
    <scope>NUCLEOTIDE SEQUENCE</scope>
    <source>
        <strain evidence="1">318</strain>
    </source>
</reference>
<protein>
    <submittedName>
        <fullName evidence="1">Uncharacterized protein</fullName>
    </submittedName>
</protein>
<gene>
    <name evidence="1" type="ORF">SXIM_44540</name>
</gene>
<keyword evidence="2" id="KW-1185">Reference proteome</keyword>